<keyword evidence="2" id="KW-1185">Reference proteome</keyword>
<dbReference type="HOGENOM" id="CLU_2768979_0_0_0"/>
<protein>
    <recommendedName>
        <fullName evidence="3">Helix-turn-helix protein</fullName>
    </recommendedName>
</protein>
<evidence type="ECO:0008006" key="3">
    <source>
        <dbReference type="Google" id="ProtNLM"/>
    </source>
</evidence>
<dbReference type="EMBL" id="CP003382">
    <property type="protein sequence ID" value="AFZ66921.1"/>
    <property type="molecule type" value="Genomic_DNA"/>
</dbReference>
<dbReference type="Proteomes" id="UP000010467">
    <property type="component" value="Chromosome"/>
</dbReference>
<name>K9ZZ98_DEIPD</name>
<dbReference type="STRING" id="937777.Deipe_1375"/>
<dbReference type="GO" id="GO:0003677">
    <property type="term" value="F:DNA binding"/>
    <property type="evidence" value="ECO:0007669"/>
    <property type="project" value="InterPro"/>
</dbReference>
<dbReference type="AlphaFoldDB" id="K9ZZ98"/>
<evidence type="ECO:0000313" key="1">
    <source>
        <dbReference type="EMBL" id="AFZ66921.1"/>
    </source>
</evidence>
<dbReference type="SUPFAM" id="SSF47413">
    <property type="entry name" value="lambda repressor-like DNA-binding domains"/>
    <property type="match status" value="1"/>
</dbReference>
<dbReference type="PATRIC" id="fig|937777.3.peg.1377"/>
<accession>K9ZZ98</accession>
<dbReference type="KEGG" id="dpd:Deipe_1375"/>
<evidence type="ECO:0000313" key="2">
    <source>
        <dbReference type="Proteomes" id="UP000010467"/>
    </source>
</evidence>
<proteinExistence type="predicted"/>
<gene>
    <name evidence="1" type="ordered locus">Deipe_1375</name>
</gene>
<organism evidence="1 2">
    <name type="scientific">Deinococcus peraridilitoris (strain DSM 19664 / LMG 22246 / CIP 109416 / KR-200)</name>
    <dbReference type="NCBI Taxonomy" id="937777"/>
    <lineage>
        <taxon>Bacteria</taxon>
        <taxon>Thermotogati</taxon>
        <taxon>Deinococcota</taxon>
        <taxon>Deinococci</taxon>
        <taxon>Deinococcales</taxon>
        <taxon>Deinococcaceae</taxon>
        <taxon>Deinococcus</taxon>
    </lineage>
</organism>
<reference evidence="2" key="1">
    <citation type="submission" date="2012-03" db="EMBL/GenBank/DDBJ databases">
        <title>Complete sequence of chromosome of Deinococcus peraridilitoris DSM 19664.</title>
        <authorList>
            <person name="Lucas S."/>
            <person name="Copeland A."/>
            <person name="Lapidus A."/>
            <person name="Glavina del Rio T."/>
            <person name="Dalin E."/>
            <person name="Tice H."/>
            <person name="Bruce D."/>
            <person name="Goodwin L."/>
            <person name="Pitluck S."/>
            <person name="Peters L."/>
            <person name="Mikhailova N."/>
            <person name="Lu M."/>
            <person name="Kyrpides N."/>
            <person name="Mavromatis K."/>
            <person name="Ivanova N."/>
            <person name="Brettin T."/>
            <person name="Detter J.C."/>
            <person name="Han C."/>
            <person name="Larimer F."/>
            <person name="Land M."/>
            <person name="Hauser L."/>
            <person name="Markowitz V."/>
            <person name="Cheng J.-F."/>
            <person name="Hugenholtz P."/>
            <person name="Woyke T."/>
            <person name="Wu D."/>
            <person name="Pukall R."/>
            <person name="Steenblock K."/>
            <person name="Brambilla E."/>
            <person name="Klenk H.-P."/>
            <person name="Eisen J.A."/>
        </authorList>
    </citation>
    <scope>NUCLEOTIDE SEQUENCE [LARGE SCALE GENOMIC DNA]</scope>
    <source>
        <strain evidence="2">DSM 19664 / LMG 22246 / CIP 109416 / KR-200</strain>
    </source>
</reference>
<dbReference type="InterPro" id="IPR010982">
    <property type="entry name" value="Lambda_DNA-bd_dom_sf"/>
</dbReference>
<sequence>MTVNEQIKEAVREQMFRKRLNQSEVARQLNLTPQALSKTLRRGEMPETWGRLLELLDLELIAVPKERQQ</sequence>